<evidence type="ECO:0000256" key="12">
    <source>
        <dbReference type="SAM" id="Coils"/>
    </source>
</evidence>
<dbReference type="GO" id="GO:0003684">
    <property type="term" value="F:damaged DNA binding"/>
    <property type="evidence" value="ECO:0007669"/>
    <property type="project" value="TreeGrafter"/>
</dbReference>
<evidence type="ECO:0000256" key="2">
    <source>
        <dbReference type="ARBA" id="ARBA00004286"/>
    </source>
</evidence>
<dbReference type="GO" id="GO:0003697">
    <property type="term" value="F:single-stranded DNA binding"/>
    <property type="evidence" value="ECO:0007669"/>
    <property type="project" value="TreeGrafter"/>
</dbReference>
<keyword evidence="4" id="KW-0158">Chromosome</keyword>
<dbReference type="GO" id="GO:0016787">
    <property type="term" value="F:hydrolase activity"/>
    <property type="evidence" value="ECO:0007669"/>
    <property type="project" value="UniProtKB-KW"/>
</dbReference>
<evidence type="ECO:0000313" key="16">
    <source>
        <dbReference type="Proteomes" id="UP000076722"/>
    </source>
</evidence>
<evidence type="ECO:0000256" key="3">
    <source>
        <dbReference type="ARBA" id="ARBA00006793"/>
    </source>
</evidence>
<evidence type="ECO:0000256" key="10">
    <source>
        <dbReference type="ARBA" id="ARBA00023204"/>
    </source>
</evidence>
<dbReference type="Pfam" id="PF02463">
    <property type="entry name" value="SMC_N"/>
    <property type="match status" value="1"/>
</dbReference>
<sequence length="1157" mass="131986">MPSKRRNQDSSDVEESATPSKRARVSEDRDSEEPEFTQGTQSQRDEPIDIDEDEEEPSQSNKRSKGKKKPAREEEEEEEAEESNEEEDVDANEENFRKEHLESIRKSIAEKANQQGAPGKVAIIKKIELHNFMCHKRLTVNLGEQINFIIGHNGSGKSAILTALVLALGTKASMTGRGSGIKSFVMEGEKVAEVEVTIKNEGPEAYKPEVYGKSIVVSRRFTSEGSSNYKIQTEHKKTVSTKREELTAMCDHMQLQMDNPMNVLTQDSSRQFLSFTHPREKYQLFLRGTQLAQLMEEYEICAENIAKAKRLIEQKRAIIPELKENMNMYKGRVKEAEKMIARRDGVEALKAELAWAHIKGKEQELEKAIRDGSKLQEKIATLRKSLQEAEINSEKSAENLATIEALVAQGDDLTPLTARKQELGDLIKANKEEVLQATANEREINEAVRRCNDTIDSLTKKIEEALAKLREDRQGKEEAILAKIKDEEEKLAKITERIRDIPDEIRTQKDRKAEIDNVGNSMKSDMDRLRGEIVGCESQITQIRDTARNELAKFGENLGPVLAAIQSESWTGQAPLGPIGKYVKLRDEKWAPIFRIMLGSQMSGFVVENGQDRQKLLRIMQQYRCSNTSIVVAKFDLFDYSRGEPAPEYLTALRALDIENEWVKRVLINGSHIESIYLSDTRAQGEHLLSTIPRGGTAWSLDLFIVRNFGGGSGKSTNFMEKLRHEDKRHQLFIGGSITDNVNRWTERKADLERQLQEINLRGRGFRQTHDEITRTLKALDDENRRLSQEKTQRDRKISNFRNELHQDAPVDLTVLEESRNETKEEKQSLLDQFVPITARKQAANDANRPLVKEQDDIRKKIRDIEDKKHEVSEQLEKATMDHLKAKNAVTHWTGALQREEKKVTEHQEMQSVLETEFEEWTVAATENFALVENPRKAPLVKKELDSLKAALEKGDQERGYTLEEAEDDLIRAKEIYRKAGLEIKTMDELTKALSDALNDRMRKWAFFRDFRTLQTKEMFAYLLGHRGYFGVLKIDHIKCEMSLKVRTDDQANTQGKDKDPKALSGGEKSYSTICLLLAMWRSMSCPVRCLDEFDVFMDSVNRRISMKLMISEANIAEATQHILITPQDMSAIQLGSTVRVQRMNDPGRNQGILAAV</sequence>
<proteinExistence type="inferred from homology"/>
<evidence type="ECO:0000256" key="11">
    <source>
        <dbReference type="ARBA" id="ARBA00023242"/>
    </source>
</evidence>
<reference evidence="15 16" key="1">
    <citation type="journal article" date="2016" name="Mol. Biol. Evol.">
        <title>Comparative Genomics of Early-Diverging Mushroom-Forming Fungi Provides Insights into the Origins of Lignocellulose Decay Capabilities.</title>
        <authorList>
            <person name="Nagy L.G."/>
            <person name="Riley R."/>
            <person name="Tritt A."/>
            <person name="Adam C."/>
            <person name="Daum C."/>
            <person name="Floudas D."/>
            <person name="Sun H."/>
            <person name="Yadav J.S."/>
            <person name="Pangilinan J."/>
            <person name="Larsson K.H."/>
            <person name="Matsuura K."/>
            <person name="Barry K."/>
            <person name="Labutti K."/>
            <person name="Kuo R."/>
            <person name="Ohm R.A."/>
            <person name="Bhattacharya S.S."/>
            <person name="Shirouzu T."/>
            <person name="Yoshinaga Y."/>
            <person name="Martin F.M."/>
            <person name="Grigoriev I.V."/>
            <person name="Hibbett D.S."/>
        </authorList>
    </citation>
    <scope>NUCLEOTIDE SEQUENCE [LARGE SCALE GENOMIC DNA]</scope>
    <source>
        <strain evidence="15 16">HHB9708</strain>
    </source>
</reference>
<feature type="coiled-coil region" evidence="12">
    <location>
        <begin position="291"/>
        <end position="406"/>
    </location>
</feature>
<dbReference type="PANTHER" id="PTHR19306">
    <property type="entry name" value="STRUCTURAL MAINTENANCE OF CHROMOSOMES 5,6 SMC5, SMC6"/>
    <property type="match status" value="1"/>
</dbReference>
<accession>A0A164W890</accession>
<keyword evidence="16" id="KW-1185">Reference proteome</keyword>
<dbReference type="GO" id="GO:0005524">
    <property type="term" value="F:ATP binding"/>
    <property type="evidence" value="ECO:0007669"/>
    <property type="project" value="UniProtKB-KW"/>
</dbReference>
<keyword evidence="9" id="KW-0233">DNA recombination</keyword>
<evidence type="ECO:0000256" key="13">
    <source>
        <dbReference type="SAM" id="MobiDB-lite"/>
    </source>
</evidence>
<dbReference type="GO" id="GO:0030915">
    <property type="term" value="C:Smc5-Smc6 complex"/>
    <property type="evidence" value="ECO:0007669"/>
    <property type="project" value="TreeGrafter"/>
</dbReference>
<dbReference type="Proteomes" id="UP000076722">
    <property type="component" value="Unassembled WGS sequence"/>
</dbReference>
<comment type="similarity">
    <text evidence="3">Belongs to the SMC family. SMC6 subfamily.</text>
</comment>
<feature type="domain" description="RecF/RecN/SMC N-terminal" evidence="14">
    <location>
        <begin position="124"/>
        <end position="1141"/>
    </location>
</feature>
<keyword evidence="5" id="KW-0547">Nucleotide-binding</keyword>
<gene>
    <name evidence="15" type="ORF">SISNIDRAFT_452953</name>
</gene>
<keyword evidence="15" id="KW-0378">Hydrolase</keyword>
<feature type="coiled-coil region" evidence="12">
    <location>
        <begin position="448"/>
        <end position="497"/>
    </location>
</feature>
<evidence type="ECO:0000256" key="6">
    <source>
        <dbReference type="ARBA" id="ARBA00022763"/>
    </source>
</evidence>
<dbReference type="Gene3D" id="3.40.50.300">
    <property type="entry name" value="P-loop containing nucleotide triphosphate hydrolases"/>
    <property type="match status" value="2"/>
</dbReference>
<keyword evidence="8 12" id="KW-0175">Coiled coil</keyword>
<evidence type="ECO:0000259" key="14">
    <source>
        <dbReference type="Pfam" id="PF02463"/>
    </source>
</evidence>
<evidence type="ECO:0000256" key="1">
    <source>
        <dbReference type="ARBA" id="ARBA00004123"/>
    </source>
</evidence>
<feature type="region of interest" description="Disordered" evidence="13">
    <location>
        <begin position="1"/>
        <end position="94"/>
    </location>
</feature>
<organism evidence="15 16">
    <name type="scientific">Sistotremastrum niveocremeum HHB9708</name>
    <dbReference type="NCBI Taxonomy" id="1314777"/>
    <lineage>
        <taxon>Eukaryota</taxon>
        <taxon>Fungi</taxon>
        <taxon>Dikarya</taxon>
        <taxon>Basidiomycota</taxon>
        <taxon>Agaricomycotina</taxon>
        <taxon>Agaricomycetes</taxon>
        <taxon>Sistotremastrales</taxon>
        <taxon>Sistotremastraceae</taxon>
        <taxon>Sertulicium</taxon>
        <taxon>Sertulicium niveocremeum</taxon>
    </lineage>
</organism>
<evidence type="ECO:0000313" key="15">
    <source>
        <dbReference type="EMBL" id="KZS94822.1"/>
    </source>
</evidence>
<dbReference type="GO" id="GO:0000724">
    <property type="term" value="P:double-strand break repair via homologous recombination"/>
    <property type="evidence" value="ECO:0007669"/>
    <property type="project" value="TreeGrafter"/>
</dbReference>
<keyword evidence="10" id="KW-0234">DNA repair</keyword>
<keyword evidence="6" id="KW-0227">DNA damage</keyword>
<evidence type="ECO:0000256" key="5">
    <source>
        <dbReference type="ARBA" id="ARBA00022741"/>
    </source>
</evidence>
<feature type="coiled-coil region" evidence="12">
    <location>
        <begin position="742"/>
        <end position="917"/>
    </location>
</feature>
<evidence type="ECO:0000256" key="8">
    <source>
        <dbReference type="ARBA" id="ARBA00023054"/>
    </source>
</evidence>
<comment type="subcellular location">
    <subcellularLocation>
        <location evidence="2">Chromosome</location>
    </subcellularLocation>
    <subcellularLocation>
        <location evidence="1">Nucleus</location>
    </subcellularLocation>
</comment>
<dbReference type="PANTHER" id="PTHR19306:SF6">
    <property type="entry name" value="STRUCTURAL MAINTENANCE OF CHROMOSOMES PROTEIN 6"/>
    <property type="match status" value="1"/>
</dbReference>
<keyword evidence="7" id="KW-0067">ATP-binding</keyword>
<dbReference type="InterPro" id="IPR027417">
    <property type="entry name" value="P-loop_NTPase"/>
</dbReference>
<dbReference type="InterPro" id="IPR003395">
    <property type="entry name" value="RecF/RecN/SMC_N"/>
</dbReference>
<dbReference type="OrthoDB" id="10072614at2759"/>
<dbReference type="GO" id="GO:0005634">
    <property type="term" value="C:nucleus"/>
    <property type="evidence" value="ECO:0007669"/>
    <property type="project" value="UniProtKB-SubCell"/>
</dbReference>
<name>A0A164W890_9AGAM</name>
<evidence type="ECO:0000256" key="9">
    <source>
        <dbReference type="ARBA" id="ARBA00023172"/>
    </source>
</evidence>
<protein>
    <submittedName>
        <fullName evidence="15">p-loop containing nucleoside triphosphate hydrolase protein</fullName>
    </submittedName>
</protein>
<evidence type="ECO:0000256" key="7">
    <source>
        <dbReference type="ARBA" id="ARBA00022840"/>
    </source>
</evidence>
<dbReference type="GO" id="GO:0035861">
    <property type="term" value="C:site of double-strand break"/>
    <property type="evidence" value="ECO:0007669"/>
    <property type="project" value="TreeGrafter"/>
</dbReference>
<dbReference type="AlphaFoldDB" id="A0A164W890"/>
<feature type="compositionally biased region" description="Acidic residues" evidence="13">
    <location>
        <begin position="48"/>
        <end position="57"/>
    </location>
</feature>
<dbReference type="STRING" id="1314777.A0A164W890"/>
<keyword evidence="11" id="KW-0539">Nucleus</keyword>
<dbReference type="EMBL" id="KV419403">
    <property type="protein sequence ID" value="KZS94822.1"/>
    <property type="molecule type" value="Genomic_DNA"/>
</dbReference>
<dbReference type="SUPFAM" id="SSF52540">
    <property type="entry name" value="P-loop containing nucleoside triphosphate hydrolases"/>
    <property type="match status" value="1"/>
</dbReference>
<feature type="compositionally biased region" description="Acidic residues" evidence="13">
    <location>
        <begin position="73"/>
        <end position="93"/>
    </location>
</feature>
<evidence type="ECO:0000256" key="4">
    <source>
        <dbReference type="ARBA" id="ARBA00022454"/>
    </source>
</evidence>